<feature type="region of interest" description="Disordered" evidence="1">
    <location>
        <begin position="138"/>
        <end position="165"/>
    </location>
</feature>
<evidence type="ECO:0000313" key="2">
    <source>
        <dbReference type="EMBL" id="THX17502.1"/>
    </source>
</evidence>
<dbReference type="AlphaFoldDB" id="A0A4S9DAZ0"/>
<reference evidence="2" key="1">
    <citation type="submission" date="2018-10" db="EMBL/GenBank/DDBJ databases">
        <title>Fifty Aureobasidium pullulans genomes reveal a recombining polyextremotolerant generalist.</title>
        <authorList>
            <person name="Gostincar C."/>
            <person name="Turk M."/>
            <person name="Zajc J."/>
            <person name="Gunde-Cimerman N."/>
        </authorList>
    </citation>
    <scope>NUCLEOTIDE SEQUENCE [LARGE SCALE GENOMIC DNA]</scope>
    <source>
        <strain evidence="2">EXF-10085</strain>
    </source>
</reference>
<protein>
    <submittedName>
        <fullName evidence="2">Uncharacterized protein</fullName>
    </submittedName>
</protein>
<accession>A0A4S9DAZ0</accession>
<gene>
    <name evidence="2" type="ORF">D6D13_00633</name>
</gene>
<name>A0A4S9DAZ0_AURPU</name>
<dbReference type="EMBL" id="QZAS01000002">
    <property type="protein sequence ID" value="THX17502.1"/>
    <property type="molecule type" value="Genomic_DNA"/>
</dbReference>
<sequence>MGLSAFGGPHGALIGKAVKLASKGASSTMSSKRSKVFLEEVNRDIFTPHGLKVEILPTHQMLQIIGCPPDQFKSSSIPPPWTTPAAGDDVNSFAMHQQEQAQVMRMRALDGSVMPLTYHTTAAAPAAANTDKWLKRMGEKQAAKKTASQTAKKSENYADAHAKRDRKIREAGVKYNEEMSYEKEAGKPEKQAKARREFNEEMRKLEREEGGGKMREDIRDADKEVLNLQKDENKEAEHLCWIVVTPLGWGNTATANHGAAMRLKAGDKVKKHFITSLFG</sequence>
<comment type="caution">
    <text evidence="2">The sequence shown here is derived from an EMBL/GenBank/DDBJ whole genome shotgun (WGS) entry which is preliminary data.</text>
</comment>
<evidence type="ECO:0000256" key="1">
    <source>
        <dbReference type="SAM" id="MobiDB-lite"/>
    </source>
</evidence>
<feature type="compositionally biased region" description="Basic and acidic residues" evidence="1">
    <location>
        <begin position="152"/>
        <end position="165"/>
    </location>
</feature>
<proteinExistence type="predicted"/>
<organism evidence="2">
    <name type="scientific">Aureobasidium pullulans</name>
    <name type="common">Black yeast</name>
    <name type="synonym">Pullularia pullulans</name>
    <dbReference type="NCBI Taxonomy" id="5580"/>
    <lineage>
        <taxon>Eukaryota</taxon>
        <taxon>Fungi</taxon>
        <taxon>Dikarya</taxon>
        <taxon>Ascomycota</taxon>
        <taxon>Pezizomycotina</taxon>
        <taxon>Dothideomycetes</taxon>
        <taxon>Dothideomycetidae</taxon>
        <taxon>Dothideales</taxon>
        <taxon>Saccotheciaceae</taxon>
        <taxon>Aureobasidium</taxon>
    </lineage>
</organism>